<dbReference type="STRING" id="1848.SAMN05443637_111125"/>
<dbReference type="EMBL" id="FRAP01000011">
    <property type="protein sequence ID" value="SHK75014.1"/>
    <property type="molecule type" value="Genomic_DNA"/>
</dbReference>
<name>A0A1M6V0U2_PSETH</name>
<keyword evidence="1" id="KW-0472">Membrane</keyword>
<evidence type="ECO:0000313" key="3">
    <source>
        <dbReference type="Proteomes" id="UP000184363"/>
    </source>
</evidence>
<gene>
    <name evidence="2" type="ORF">SAMN05443637_111125</name>
</gene>
<evidence type="ECO:0000313" key="2">
    <source>
        <dbReference type="EMBL" id="SHK75014.1"/>
    </source>
</evidence>
<keyword evidence="1" id="KW-0812">Transmembrane</keyword>
<feature type="transmembrane region" description="Helical" evidence="1">
    <location>
        <begin position="20"/>
        <end position="43"/>
    </location>
</feature>
<keyword evidence="1" id="KW-1133">Transmembrane helix</keyword>
<dbReference type="RefSeq" id="WP_159444917.1">
    <property type="nucleotide sequence ID" value="NZ_CALGVN010000059.1"/>
</dbReference>
<dbReference type="AlphaFoldDB" id="A0A1M6V0U2"/>
<dbReference type="Proteomes" id="UP000184363">
    <property type="component" value="Unassembled WGS sequence"/>
</dbReference>
<organism evidence="2 3">
    <name type="scientific">Pseudonocardia thermophila</name>
    <dbReference type="NCBI Taxonomy" id="1848"/>
    <lineage>
        <taxon>Bacteria</taxon>
        <taxon>Bacillati</taxon>
        <taxon>Actinomycetota</taxon>
        <taxon>Actinomycetes</taxon>
        <taxon>Pseudonocardiales</taxon>
        <taxon>Pseudonocardiaceae</taxon>
        <taxon>Pseudonocardia</taxon>
    </lineage>
</organism>
<protein>
    <submittedName>
        <fullName evidence="2">Uncharacterized protein</fullName>
    </submittedName>
</protein>
<proteinExistence type="predicted"/>
<sequence>MTEPGRSARSARIALIGIELLAGVSAVGGIGLTAGNAIGMLAWPRRAGRASRTKPW</sequence>
<accession>A0A1M6V0U2</accession>
<evidence type="ECO:0000256" key="1">
    <source>
        <dbReference type="SAM" id="Phobius"/>
    </source>
</evidence>
<keyword evidence="3" id="KW-1185">Reference proteome</keyword>
<reference evidence="2 3" key="1">
    <citation type="submission" date="2016-11" db="EMBL/GenBank/DDBJ databases">
        <authorList>
            <person name="Jaros S."/>
            <person name="Januszkiewicz K."/>
            <person name="Wedrychowicz H."/>
        </authorList>
    </citation>
    <scope>NUCLEOTIDE SEQUENCE [LARGE SCALE GENOMIC DNA]</scope>
    <source>
        <strain evidence="2 3">DSM 43832</strain>
    </source>
</reference>